<dbReference type="AlphaFoldDB" id="A0A5B7HUN5"/>
<comment type="caution">
    <text evidence="1">The sequence shown here is derived from an EMBL/GenBank/DDBJ whole genome shotgun (WGS) entry which is preliminary data.</text>
</comment>
<organism evidence="1 2">
    <name type="scientific">Portunus trituberculatus</name>
    <name type="common">Swimming crab</name>
    <name type="synonym">Neptunus trituberculatus</name>
    <dbReference type="NCBI Taxonomy" id="210409"/>
    <lineage>
        <taxon>Eukaryota</taxon>
        <taxon>Metazoa</taxon>
        <taxon>Ecdysozoa</taxon>
        <taxon>Arthropoda</taxon>
        <taxon>Crustacea</taxon>
        <taxon>Multicrustacea</taxon>
        <taxon>Malacostraca</taxon>
        <taxon>Eumalacostraca</taxon>
        <taxon>Eucarida</taxon>
        <taxon>Decapoda</taxon>
        <taxon>Pleocyemata</taxon>
        <taxon>Brachyura</taxon>
        <taxon>Eubrachyura</taxon>
        <taxon>Portunoidea</taxon>
        <taxon>Portunidae</taxon>
        <taxon>Portuninae</taxon>
        <taxon>Portunus</taxon>
    </lineage>
</organism>
<evidence type="ECO:0000313" key="1">
    <source>
        <dbReference type="EMBL" id="MPC72987.1"/>
    </source>
</evidence>
<accession>A0A5B7HUN5</accession>
<reference evidence="1 2" key="1">
    <citation type="submission" date="2019-05" db="EMBL/GenBank/DDBJ databases">
        <title>Another draft genome of Portunus trituberculatus and its Hox gene families provides insights of decapod evolution.</title>
        <authorList>
            <person name="Jeong J.-H."/>
            <person name="Song I."/>
            <person name="Kim S."/>
            <person name="Choi T."/>
            <person name="Kim D."/>
            <person name="Ryu S."/>
            <person name="Kim W."/>
        </authorList>
    </citation>
    <scope>NUCLEOTIDE SEQUENCE [LARGE SCALE GENOMIC DNA]</scope>
    <source>
        <tissue evidence="1">Muscle</tissue>
    </source>
</reference>
<name>A0A5B7HUN5_PORTR</name>
<dbReference type="Proteomes" id="UP000324222">
    <property type="component" value="Unassembled WGS sequence"/>
</dbReference>
<proteinExistence type="predicted"/>
<evidence type="ECO:0000313" key="2">
    <source>
        <dbReference type="Proteomes" id="UP000324222"/>
    </source>
</evidence>
<gene>
    <name evidence="1" type="ORF">E2C01_067303</name>
</gene>
<keyword evidence="2" id="KW-1185">Reference proteome</keyword>
<dbReference type="EMBL" id="VSRR010035842">
    <property type="protein sequence ID" value="MPC72987.1"/>
    <property type="molecule type" value="Genomic_DNA"/>
</dbReference>
<protein>
    <submittedName>
        <fullName evidence="1">Uncharacterized protein</fullName>
    </submittedName>
</protein>
<sequence>MIYDLYKHRDLEATAPLTLQVSLTHLEVWHQFVGVHEWGLSDVHHLHMLVSRVHRLEGHQPGFSGDVVTKGAAGGCVVHLWRDTSCLQGTSHNTDMI</sequence>